<proteinExistence type="predicted"/>
<dbReference type="SUPFAM" id="SSF54593">
    <property type="entry name" value="Glyoxalase/Bleomycin resistance protein/Dihydroxybiphenyl dioxygenase"/>
    <property type="match status" value="1"/>
</dbReference>
<dbReference type="Pfam" id="PF06983">
    <property type="entry name" value="3-dmu-9_3-mt"/>
    <property type="match status" value="1"/>
</dbReference>
<dbReference type="Gene3D" id="3.10.180.10">
    <property type="entry name" value="2,3-Dihydroxybiphenyl 1,2-Dioxygenase, domain 1"/>
    <property type="match status" value="1"/>
</dbReference>
<evidence type="ECO:0000259" key="1">
    <source>
        <dbReference type="Pfam" id="PF06983"/>
    </source>
</evidence>
<keyword evidence="3" id="KW-1185">Reference proteome</keyword>
<feature type="domain" description="PhnB-like" evidence="1">
    <location>
        <begin position="5"/>
        <end position="117"/>
    </location>
</feature>
<dbReference type="GO" id="GO:0008168">
    <property type="term" value="F:methyltransferase activity"/>
    <property type="evidence" value="ECO:0007669"/>
    <property type="project" value="UniProtKB-KW"/>
</dbReference>
<protein>
    <submittedName>
        <fullName evidence="2">Glyoxalase superfamily enzyme, possibly 3-demethylubiquinone-9 3-methyltransferase</fullName>
    </submittedName>
</protein>
<keyword evidence="2" id="KW-0489">Methyltransferase</keyword>
<keyword evidence="2" id="KW-0830">Ubiquinone</keyword>
<evidence type="ECO:0000313" key="3">
    <source>
        <dbReference type="Proteomes" id="UP000199041"/>
    </source>
</evidence>
<dbReference type="OrthoDB" id="9806473at2"/>
<dbReference type="CDD" id="cd06588">
    <property type="entry name" value="PhnB_like"/>
    <property type="match status" value="1"/>
</dbReference>
<evidence type="ECO:0000313" key="2">
    <source>
        <dbReference type="EMBL" id="SEA42524.1"/>
    </source>
</evidence>
<dbReference type="InterPro" id="IPR029068">
    <property type="entry name" value="Glyas_Bleomycin-R_OHBP_Dase"/>
</dbReference>
<dbReference type="GO" id="GO:0032259">
    <property type="term" value="P:methylation"/>
    <property type="evidence" value="ECO:0007669"/>
    <property type="project" value="UniProtKB-KW"/>
</dbReference>
<dbReference type="InterPro" id="IPR028973">
    <property type="entry name" value="PhnB-like"/>
</dbReference>
<gene>
    <name evidence="2" type="ORF">SAMN05192529_11815</name>
</gene>
<organism evidence="2 3">
    <name type="scientific">Arachidicoccus rhizosphaerae</name>
    <dbReference type="NCBI Taxonomy" id="551991"/>
    <lineage>
        <taxon>Bacteria</taxon>
        <taxon>Pseudomonadati</taxon>
        <taxon>Bacteroidota</taxon>
        <taxon>Chitinophagia</taxon>
        <taxon>Chitinophagales</taxon>
        <taxon>Chitinophagaceae</taxon>
        <taxon>Arachidicoccus</taxon>
    </lineage>
</organism>
<dbReference type="PIRSF" id="PIRSF021700">
    <property type="entry name" value="3_dmu_93_MTrfase"/>
    <property type="match status" value="1"/>
</dbReference>
<dbReference type="Proteomes" id="UP000199041">
    <property type="component" value="Unassembled WGS sequence"/>
</dbReference>
<dbReference type="RefSeq" id="WP_091399725.1">
    <property type="nucleotide sequence ID" value="NZ_FNQY01000018.1"/>
</dbReference>
<sequence>MQHSAICLWFDGNAEQAISYYSEVIKNVKIISTFYTKTAPPRQGSEVPLTINFEMAGISYMALNGGPAFSFSPAISIMLLCDTQQEIDQAWDHLSKNGKTMQCGWLTDQFGIAWQIVPAKFNEWILSAEPGKSDRVMQAMMQMVKLDAKTLEQA</sequence>
<keyword evidence="2" id="KW-0808">Transferase</keyword>
<dbReference type="AlphaFoldDB" id="A0A1H4B393"/>
<name>A0A1H4B393_9BACT</name>
<dbReference type="PANTHER" id="PTHR33990">
    <property type="entry name" value="PROTEIN YJDN-RELATED"/>
    <property type="match status" value="1"/>
</dbReference>
<dbReference type="EMBL" id="FNQY01000018">
    <property type="protein sequence ID" value="SEA42524.1"/>
    <property type="molecule type" value="Genomic_DNA"/>
</dbReference>
<dbReference type="InterPro" id="IPR009725">
    <property type="entry name" value="3_dmu_93_MTrfase"/>
</dbReference>
<accession>A0A1H4B393</accession>
<dbReference type="STRING" id="551991.SAMN05192529_11815"/>
<reference evidence="2 3" key="1">
    <citation type="submission" date="2016-10" db="EMBL/GenBank/DDBJ databases">
        <authorList>
            <person name="de Groot N.N."/>
        </authorList>
    </citation>
    <scope>NUCLEOTIDE SEQUENCE [LARGE SCALE GENOMIC DNA]</scope>
    <source>
        <strain evidence="2 3">Vu-144</strain>
    </source>
</reference>